<dbReference type="InterPro" id="IPR004472">
    <property type="entry name" value="DTB_synth_BioD"/>
</dbReference>
<feature type="active site" evidence="2">
    <location>
        <position position="37"/>
    </location>
</feature>
<comment type="subunit">
    <text evidence="2">Homodimer.</text>
</comment>
<comment type="cofactor">
    <cofactor evidence="2">
        <name>Mg(2+)</name>
        <dbReference type="ChEBI" id="CHEBI:18420"/>
    </cofactor>
</comment>
<protein>
    <recommendedName>
        <fullName evidence="2">ATP-dependent dethiobiotin synthetase BioD</fullName>
        <ecNumber evidence="2">6.3.3.3</ecNumber>
    </recommendedName>
    <alternativeName>
        <fullName evidence="2">DTB synthetase</fullName>
        <shortName evidence="2">DTBS</shortName>
    </alternativeName>
    <alternativeName>
        <fullName evidence="2">Dethiobiotin synthase</fullName>
    </alternativeName>
</protein>
<dbReference type="GO" id="GO:0005829">
    <property type="term" value="C:cytosol"/>
    <property type="evidence" value="ECO:0007669"/>
    <property type="project" value="TreeGrafter"/>
</dbReference>
<dbReference type="EMBL" id="QGKL01000029">
    <property type="protein sequence ID" value="PWQ96384.1"/>
    <property type="molecule type" value="Genomic_DNA"/>
</dbReference>
<comment type="catalytic activity">
    <reaction evidence="2">
        <text>(7R,8S)-7,8-diammoniononanoate + CO2 + ATP = (4R,5S)-dethiobiotin + ADP + phosphate + 3 H(+)</text>
        <dbReference type="Rhea" id="RHEA:15805"/>
        <dbReference type="ChEBI" id="CHEBI:15378"/>
        <dbReference type="ChEBI" id="CHEBI:16526"/>
        <dbReference type="ChEBI" id="CHEBI:30616"/>
        <dbReference type="ChEBI" id="CHEBI:43474"/>
        <dbReference type="ChEBI" id="CHEBI:149469"/>
        <dbReference type="ChEBI" id="CHEBI:149473"/>
        <dbReference type="ChEBI" id="CHEBI:456216"/>
        <dbReference type="EC" id="6.3.3.3"/>
    </reaction>
</comment>
<dbReference type="HAMAP" id="MF_00336">
    <property type="entry name" value="BioD"/>
    <property type="match status" value="1"/>
</dbReference>
<keyword evidence="2" id="KW-0067">ATP-binding</keyword>
<dbReference type="GO" id="GO:0005524">
    <property type="term" value="F:ATP binding"/>
    <property type="evidence" value="ECO:0007669"/>
    <property type="project" value="UniProtKB-UniRule"/>
</dbReference>
<comment type="function">
    <text evidence="2">Catalyzes a mechanistically unusual reaction, the ATP-dependent insertion of CO2 between the N7 and N8 nitrogen atoms of 7,8-diaminopelargonic acid (DAPA, also called 7,8-diammoniononanoate) to form a ureido ring.</text>
</comment>
<feature type="binding site" evidence="2">
    <location>
        <position position="16"/>
    </location>
    <ligand>
        <name>Mg(2+)</name>
        <dbReference type="ChEBI" id="CHEBI:18420"/>
    </ligand>
</feature>
<dbReference type="OrthoDB" id="9802097at2"/>
<feature type="binding site" evidence="2">
    <location>
        <position position="54"/>
    </location>
    <ligand>
        <name>ATP</name>
        <dbReference type="ChEBI" id="CHEBI:30616"/>
    </ligand>
</feature>
<organism evidence="3 4">
    <name type="scientific">Leucothrix arctica</name>
    <dbReference type="NCBI Taxonomy" id="1481894"/>
    <lineage>
        <taxon>Bacteria</taxon>
        <taxon>Pseudomonadati</taxon>
        <taxon>Pseudomonadota</taxon>
        <taxon>Gammaproteobacteria</taxon>
        <taxon>Thiotrichales</taxon>
        <taxon>Thiotrichaceae</taxon>
        <taxon>Leucothrix</taxon>
    </lineage>
</organism>
<dbReference type="PANTHER" id="PTHR43210">
    <property type="entry name" value="DETHIOBIOTIN SYNTHETASE"/>
    <property type="match status" value="1"/>
</dbReference>
<dbReference type="GO" id="GO:0000287">
    <property type="term" value="F:magnesium ion binding"/>
    <property type="evidence" value="ECO:0007669"/>
    <property type="project" value="UniProtKB-UniRule"/>
</dbReference>
<feature type="binding site" evidence="2">
    <location>
        <begin position="175"/>
        <end position="176"/>
    </location>
    <ligand>
        <name>ATP</name>
        <dbReference type="ChEBI" id="CHEBI:30616"/>
    </ligand>
</feature>
<dbReference type="GO" id="GO:0004141">
    <property type="term" value="F:dethiobiotin synthase activity"/>
    <property type="evidence" value="ECO:0007669"/>
    <property type="project" value="UniProtKB-UniRule"/>
</dbReference>
<keyword evidence="2" id="KW-0547">Nucleotide-binding</keyword>
<keyword evidence="4" id="KW-1185">Reference proteome</keyword>
<evidence type="ECO:0000313" key="3">
    <source>
        <dbReference type="EMBL" id="PWQ96384.1"/>
    </source>
</evidence>
<feature type="binding site" evidence="2">
    <location>
        <position position="41"/>
    </location>
    <ligand>
        <name>substrate</name>
    </ligand>
</feature>
<dbReference type="EC" id="6.3.3.3" evidence="2"/>
<keyword evidence="1 2" id="KW-0093">Biotin biosynthesis</keyword>
<keyword evidence="2" id="KW-0963">Cytoplasm</keyword>
<evidence type="ECO:0000313" key="4">
    <source>
        <dbReference type="Proteomes" id="UP000245506"/>
    </source>
</evidence>
<gene>
    <name evidence="2 3" type="primary">bioD</name>
    <name evidence="3" type="ORF">DKT75_10395</name>
</gene>
<dbReference type="Gene3D" id="3.40.50.300">
    <property type="entry name" value="P-loop containing nucleotide triphosphate hydrolases"/>
    <property type="match status" value="1"/>
</dbReference>
<feature type="binding site" evidence="2">
    <location>
        <position position="54"/>
    </location>
    <ligand>
        <name>Mg(2+)</name>
        <dbReference type="ChEBI" id="CHEBI:18420"/>
    </ligand>
</feature>
<proteinExistence type="inferred from homology"/>
<feature type="binding site" evidence="2">
    <location>
        <position position="115"/>
    </location>
    <ligand>
        <name>Mg(2+)</name>
        <dbReference type="ChEBI" id="CHEBI:18420"/>
    </ligand>
</feature>
<dbReference type="UniPathway" id="UPA00078">
    <property type="reaction ID" value="UER00161"/>
</dbReference>
<dbReference type="Proteomes" id="UP000245506">
    <property type="component" value="Unassembled WGS sequence"/>
</dbReference>
<keyword evidence="2" id="KW-0436">Ligase</keyword>
<reference evidence="3 4" key="1">
    <citation type="submission" date="2018-05" db="EMBL/GenBank/DDBJ databases">
        <title>Leucothrix arctica sp. nov., isolated from Arctic seawater.</title>
        <authorList>
            <person name="Choi A."/>
            <person name="Baek K."/>
        </authorList>
    </citation>
    <scope>NUCLEOTIDE SEQUENCE [LARGE SCALE GENOMIC DNA]</scope>
    <source>
        <strain evidence="3 4">IMCC9719</strain>
    </source>
</reference>
<dbReference type="PANTHER" id="PTHR43210:SF5">
    <property type="entry name" value="DETHIOBIOTIN SYNTHETASE"/>
    <property type="match status" value="1"/>
</dbReference>
<dbReference type="RefSeq" id="WP_109823355.1">
    <property type="nucleotide sequence ID" value="NZ_QGKL01000029.1"/>
</dbReference>
<keyword evidence="2" id="KW-0460">Magnesium</keyword>
<comment type="pathway">
    <text evidence="2">Cofactor biosynthesis; biotin biosynthesis; biotin from 7,8-diaminononanoate: step 1/2.</text>
</comment>
<dbReference type="Pfam" id="PF13500">
    <property type="entry name" value="AAA_26"/>
    <property type="match status" value="1"/>
</dbReference>
<evidence type="ECO:0000256" key="2">
    <source>
        <dbReference type="HAMAP-Rule" id="MF_00336"/>
    </source>
</evidence>
<dbReference type="SUPFAM" id="SSF52540">
    <property type="entry name" value="P-loop containing nucleoside triphosphate hydrolases"/>
    <property type="match status" value="1"/>
</dbReference>
<comment type="caution">
    <text evidence="2">Lacks conserved residue(s) required for the propagation of feature annotation.</text>
</comment>
<dbReference type="PIRSF" id="PIRSF006755">
    <property type="entry name" value="DTB_synth"/>
    <property type="match status" value="1"/>
</dbReference>
<comment type="caution">
    <text evidence="3">The sequence shown here is derived from an EMBL/GenBank/DDBJ whole genome shotgun (WGS) entry which is preliminary data.</text>
</comment>
<dbReference type="GO" id="GO:0009102">
    <property type="term" value="P:biotin biosynthetic process"/>
    <property type="evidence" value="ECO:0007669"/>
    <property type="project" value="UniProtKB-UniRule"/>
</dbReference>
<dbReference type="NCBIfam" id="TIGR00347">
    <property type="entry name" value="bioD"/>
    <property type="match status" value="1"/>
</dbReference>
<sequence>MKGLFVTGTDTDVGKTWVGRLIVQALIEKGAKLQPRKPIESGWPTNIDKVTSTDAWHLANAANKLDQLDTICPNRFPAPLSPVRAARMVNQSLSLDKVAKQCLDNLQHDDFLYVEGAGGFYSPLVEDGLNADLASKLKLPIVLVANNRLGCMNHILMTHEAMQNRDLNLLAVILNQVEAIDHDTAMNNQEDLQEYLTQPVFSLRHGQTTLPAPLVNLLY</sequence>
<dbReference type="CDD" id="cd03109">
    <property type="entry name" value="DTBS"/>
    <property type="match status" value="1"/>
</dbReference>
<dbReference type="AlphaFoldDB" id="A0A317CCN3"/>
<dbReference type="InterPro" id="IPR027417">
    <property type="entry name" value="P-loop_NTPase"/>
</dbReference>
<feature type="binding site" evidence="2">
    <location>
        <begin position="115"/>
        <end position="118"/>
    </location>
    <ligand>
        <name>ATP</name>
        <dbReference type="ChEBI" id="CHEBI:30616"/>
    </ligand>
</feature>
<comment type="subcellular location">
    <subcellularLocation>
        <location evidence="2">Cytoplasm</location>
    </subcellularLocation>
</comment>
<keyword evidence="2" id="KW-0479">Metal-binding</keyword>
<accession>A0A317CCN3</accession>
<comment type="similarity">
    <text evidence="2">Belongs to the dethiobiotin synthetase family.</text>
</comment>
<evidence type="ECO:0000256" key="1">
    <source>
        <dbReference type="ARBA" id="ARBA00022756"/>
    </source>
</evidence>
<name>A0A317CCN3_9GAMM</name>